<dbReference type="CDD" id="cd06661">
    <property type="entry name" value="GGCT_like"/>
    <property type="match status" value="1"/>
</dbReference>
<comment type="similarity">
    <text evidence="1 3">Belongs to the gamma-glutamylcyclotransferase family.</text>
</comment>
<protein>
    <recommendedName>
        <fullName evidence="3">Gamma-glutamylcyclotransferase family protein</fullName>
    </recommendedName>
</protein>
<comment type="caution">
    <text evidence="5">The sequence shown here is derived from an EMBL/GenBank/DDBJ whole genome shotgun (WGS) entry which is preliminary data.</text>
</comment>
<dbReference type="AlphaFoldDB" id="A0AAV8ZPN0"/>
<dbReference type="Pfam" id="PF06094">
    <property type="entry name" value="GGACT"/>
    <property type="match status" value="1"/>
</dbReference>
<dbReference type="PANTHER" id="PTHR12510:SF4">
    <property type="entry name" value="GAMMA-GLUTAMYLAMINECYCLOTRANSFERASE"/>
    <property type="match status" value="1"/>
</dbReference>
<dbReference type="InterPro" id="IPR009288">
    <property type="entry name" value="AIG2-like_dom"/>
</dbReference>
<dbReference type="InterPro" id="IPR036568">
    <property type="entry name" value="GGCT-like_sf"/>
</dbReference>
<evidence type="ECO:0000256" key="3">
    <source>
        <dbReference type="RuleBase" id="RU367036"/>
    </source>
</evidence>
<dbReference type="EMBL" id="JANEYF010000856">
    <property type="protein sequence ID" value="KAJ8967414.1"/>
    <property type="molecule type" value="Genomic_DNA"/>
</dbReference>
<reference evidence="5" key="1">
    <citation type="journal article" date="2023" name="Insect Mol. Biol.">
        <title>Genome sequencing provides insights into the evolution of gene families encoding plant cell wall-degrading enzymes in longhorned beetles.</title>
        <authorList>
            <person name="Shin N.R."/>
            <person name="Okamura Y."/>
            <person name="Kirsch R."/>
            <person name="Pauchet Y."/>
        </authorList>
    </citation>
    <scope>NUCLEOTIDE SEQUENCE</scope>
    <source>
        <strain evidence="5">RBIC_L_NR</strain>
    </source>
</reference>
<evidence type="ECO:0000256" key="1">
    <source>
        <dbReference type="ARBA" id="ARBA00008861"/>
    </source>
</evidence>
<gene>
    <name evidence="5" type="ORF">NQ314_002921</name>
</gene>
<evidence type="ECO:0000256" key="2">
    <source>
        <dbReference type="PIRSR" id="PIRSR639126-1"/>
    </source>
</evidence>
<dbReference type="Proteomes" id="UP001162156">
    <property type="component" value="Unassembled WGS sequence"/>
</dbReference>
<accession>A0AAV8ZPN0</accession>
<keyword evidence="6" id="KW-1185">Reference proteome</keyword>
<evidence type="ECO:0000259" key="4">
    <source>
        <dbReference type="Pfam" id="PF06094"/>
    </source>
</evidence>
<dbReference type="Gene3D" id="3.10.490.10">
    <property type="entry name" value="Gamma-glutamyl cyclotransferase-like"/>
    <property type="match status" value="1"/>
</dbReference>
<evidence type="ECO:0000313" key="6">
    <source>
        <dbReference type="Proteomes" id="UP001162156"/>
    </source>
</evidence>
<proteinExistence type="inferred from homology"/>
<evidence type="ECO:0000313" key="5">
    <source>
        <dbReference type="EMBL" id="KAJ8967414.1"/>
    </source>
</evidence>
<dbReference type="SUPFAM" id="SSF110857">
    <property type="entry name" value="Gamma-glutamyl cyclotransferase-like"/>
    <property type="match status" value="1"/>
</dbReference>
<dbReference type="InterPro" id="IPR013024">
    <property type="entry name" value="GGCT-like"/>
</dbReference>
<organism evidence="5 6">
    <name type="scientific">Rhamnusium bicolor</name>
    <dbReference type="NCBI Taxonomy" id="1586634"/>
    <lineage>
        <taxon>Eukaryota</taxon>
        <taxon>Metazoa</taxon>
        <taxon>Ecdysozoa</taxon>
        <taxon>Arthropoda</taxon>
        <taxon>Hexapoda</taxon>
        <taxon>Insecta</taxon>
        <taxon>Pterygota</taxon>
        <taxon>Neoptera</taxon>
        <taxon>Endopterygota</taxon>
        <taxon>Coleoptera</taxon>
        <taxon>Polyphaga</taxon>
        <taxon>Cucujiformia</taxon>
        <taxon>Chrysomeloidea</taxon>
        <taxon>Cerambycidae</taxon>
        <taxon>Lepturinae</taxon>
        <taxon>Rhagiini</taxon>
        <taxon>Rhamnusium</taxon>
    </lineage>
</organism>
<dbReference type="PANTHER" id="PTHR12510">
    <property type="entry name" value="TROPONIN C-AKIN-1 PROTEIN"/>
    <property type="match status" value="1"/>
</dbReference>
<feature type="active site" description="Proton acceptor" evidence="2">
    <location>
        <position position="27"/>
    </location>
</feature>
<dbReference type="InterPro" id="IPR039126">
    <property type="entry name" value="GGACT"/>
</dbReference>
<dbReference type="GO" id="GO:0005829">
    <property type="term" value="C:cytosol"/>
    <property type="evidence" value="ECO:0007669"/>
    <property type="project" value="TreeGrafter"/>
</dbReference>
<dbReference type="GO" id="GO:0061929">
    <property type="term" value="F:gamma-glutamylaminecyclotransferase activity"/>
    <property type="evidence" value="ECO:0007669"/>
    <property type="project" value="InterPro"/>
</dbReference>
<sequence>MIRNGTYVKGEVYEVDDKVLTKLDILEDHPNYYIRDLYDIEPLDGQNNITKAWIYIIKNFKKGVIKSGFLRKLQ</sequence>
<name>A0AAV8ZPN0_9CUCU</name>
<feature type="domain" description="Gamma-glutamylcyclotransferase AIG2-like" evidence="4">
    <location>
        <begin position="4"/>
        <end position="59"/>
    </location>
</feature>